<sequence length="966" mass="101239">MSIVIDYFPVQLSLPKKVIIRNRRLNIVYYLAHIPIAIYAVVFFFLNMAYTDEIPNNPFTLIILNPVDGTPFIGYQLQNDPAEQVRNYCNDGDAGTYVANCSDPADDELCQTMFGSLLDSPFEIFVNFHCSYMCEKARDEKCFLPPLALITKGSQEVDFIIGETSASTGRRLWSIHEEDYWNAVERGLGALGDGGDAPVGDGGAGGDGAVGDGGTGGDGAVGDGGTGGDGAVGDDGGAGGDGAVGDGGTGDGAVGDGGAGGDGGDGGAGGDGAVGDGGTDGDGAVGDGGTGGDGAVGDGGTGDGAAGGGDGAVGDGGDGAVGDGSGQAGDGMGDGQAGDGMGDGQAGDGMGDGQAGDGMGDGQAGDGMGDGQAGDGMGDGQAGDGMGDGQAGDGMGDGQAGDGDGSSGQPPTGSQDMNAVLSRPLEHRTNPMIRDAILSFKYSFALAQPAPYLLGLEQDGARQTNHHAMTVLVDSQDIVLKQWQPGEIINVTVSEIVEAAGAVWNFTMISQGSEFIVTTNCFTASQDLPPTLYWANVPQTIPRDDQPLCLIRFTWLQDQSVTYNAGFTRSVHIRVLAQQGSSFSRLPSIQLTLLNLVSLMVLMGIPPAFAGFVARIMLGSLSKIYRQATQEYFDLPMQLATAGLKAIANVATFGSLASSTLTKEELRNCLKEVLFTSRQHLADKDLDRLTNFVFEKDPRYPNGPRRSADANPRKSLWNNEEEHGEPRVDAGRFALSSSFRDPITVQDIGVVFDTHRDRNILERFFTPAAIGKALKDQRSLELPTWKKELLGVPEEKHTEEILGEEAEVIHVQSGSTNMEASPRAGSSRDMKMHETSCASLLAAPTTTPATPTSKQEMISEEAPSVQDLFRRVGDLEDLLSMKVGELQSLESRNKQLSLDNADLKQDIADLKEQQALLVSRCDRQMGAMQELTEVIRALTAQTQQEPVESQLPTSCFSAASNFKRPS</sequence>
<evidence type="ECO:0000256" key="3">
    <source>
        <dbReference type="SAM" id="Phobius"/>
    </source>
</evidence>
<gene>
    <name evidence="4" type="ORF">CCMP2556_LOCUS47904</name>
</gene>
<feature type="coiled-coil region" evidence="1">
    <location>
        <begin position="886"/>
        <end position="920"/>
    </location>
</feature>
<keyword evidence="3" id="KW-1133">Transmembrane helix</keyword>
<proteinExistence type="predicted"/>
<keyword evidence="1" id="KW-0175">Coiled coil</keyword>
<evidence type="ECO:0000256" key="2">
    <source>
        <dbReference type="SAM" id="MobiDB-lite"/>
    </source>
</evidence>
<keyword evidence="5" id="KW-1185">Reference proteome</keyword>
<name>A0ABP0RLZ7_9DINO</name>
<evidence type="ECO:0000256" key="1">
    <source>
        <dbReference type="SAM" id="Coils"/>
    </source>
</evidence>
<reference evidence="4 5" key="1">
    <citation type="submission" date="2024-02" db="EMBL/GenBank/DDBJ databases">
        <authorList>
            <person name="Chen Y."/>
            <person name="Shah S."/>
            <person name="Dougan E. K."/>
            <person name="Thang M."/>
            <person name="Chan C."/>
        </authorList>
    </citation>
    <scope>NUCLEOTIDE SEQUENCE [LARGE SCALE GENOMIC DNA]</scope>
</reference>
<keyword evidence="3" id="KW-0812">Transmembrane</keyword>
<feature type="region of interest" description="Disordered" evidence="2">
    <location>
        <begin position="700"/>
        <end position="723"/>
    </location>
</feature>
<evidence type="ECO:0000313" key="4">
    <source>
        <dbReference type="EMBL" id="CAK9101625.1"/>
    </source>
</evidence>
<organism evidence="4 5">
    <name type="scientific">Durusdinium trenchii</name>
    <dbReference type="NCBI Taxonomy" id="1381693"/>
    <lineage>
        <taxon>Eukaryota</taxon>
        <taxon>Sar</taxon>
        <taxon>Alveolata</taxon>
        <taxon>Dinophyceae</taxon>
        <taxon>Suessiales</taxon>
        <taxon>Symbiodiniaceae</taxon>
        <taxon>Durusdinium</taxon>
    </lineage>
</organism>
<dbReference type="EMBL" id="CAXAMN010026251">
    <property type="protein sequence ID" value="CAK9101625.1"/>
    <property type="molecule type" value="Genomic_DNA"/>
</dbReference>
<accession>A0ABP0RLZ7</accession>
<feature type="compositionally biased region" description="Polar residues" evidence="2">
    <location>
        <begin position="407"/>
        <end position="417"/>
    </location>
</feature>
<feature type="region of interest" description="Disordered" evidence="2">
    <location>
        <begin position="192"/>
        <end position="418"/>
    </location>
</feature>
<protein>
    <submittedName>
        <fullName evidence="4">Uncharacterized protein</fullName>
    </submittedName>
</protein>
<keyword evidence="3" id="KW-0472">Membrane</keyword>
<comment type="caution">
    <text evidence="4">The sequence shown here is derived from an EMBL/GenBank/DDBJ whole genome shotgun (WGS) entry which is preliminary data.</text>
</comment>
<feature type="transmembrane region" description="Helical" evidence="3">
    <location>
        <begin position="27"/>
        <end position="50"/>
    </location>
</feature>
<feature type="compositionally biased region" description="Gly residues" evidence="2">
    <location>
        <begin position="192"/>
        <end position="406"/>
    </location>
</feature>
<dbReference type="Proteomes" id="UP001642484">
    <property type="component" value="Unassembled WGS sequence"/>
</dbReference>
<evidence type="ECO:0000313" key="5">
    <source>
        <dbReference type="Proteomes" id="UP001642484"/>
    </source>
</evidence>